<evidence type="ECO:0000313" key="5">
    <source>
        <dbReference type="EMBL" id="MFC3609280.1"/>
    </source>
</evidence>
<organism evidence="5 6">
    <name type="scientific">Stutzerimonas tarimensis</name>
    <dbReference type="NCBI Taxonomy" id="1507735"/>
    <lineage>
        <taxon>Bacteria</taxon>
        <taxon>Pseudomonadati</taxon>
        <taxon>Pseudomonadota</taxon>
        <taxon>Gammaproteobacteria</taxon>
        <taxon>Pseudomonadales</taxon>
        <taxon>Pseudomonadaceae</taxon>
        <taxon>Stutzerimonas</taxon>
    </lineage>
</organism>
<keyword evidence="2" id="KW-0408">Iron</keyword>
<dbReference type="SUPFAM" id="SSF46548">
    <property type="entry name" value="alpha-helical ferredoxin"/>
    <property type="match status" value="1"/>
</dbReference>
<protein>
    <submittedName>
        <fullName evidence="5">(Fe-S)-binding protein</fullName>
    </submittedName>
</protein>
<name>A0ABV7T7X7_9GAMM</name>
<evidence type="ECO:0000313" key="6">
    <source>
        <dbReference type="Proteomes" id="UP001595630"/>
    </source>
</evidence>
<comment type="caution">
    <text evidence="5">The sequence shown here is derived from an EMBL/GenBank/DDBJ whole genome shotgun (WGS) entry which is preliminary data.</text>
</comment>
<keyword evidence="6" id="KW-1185">Reference proteome</keyword>
<evidence type="ECO:0000256" key="3">
    <source>
        <dbReference type="ARBA" id="ARBA00023014"/>
    </source>
</evidence>
<keyword evidence="1" id="KW-0479">Metal-binding</keyword>
<proteinExistence type="predicted"/>
<feature type="domain" description="4Fe-4S ferredoxin-type" evidence="4">
    <location>
        <begin position="34"/>
        <end position="110"/>
    </location>
</feature>
<evidence type="ECO:0000256" key="2">
    <source>
        <dbReference type="ARBA" id="ARBA00023004"/>
    </source>
</evidence>
<sequence length="457" mass="49494">MKTFLDWSGYKDAGMGDAYADIPREGGDFAKAVAVCINSRQCEANGKQVMCPSYRLSGNPNLSTGGRVRLLKAALNSDLVEQALADPALAEAMDLCVSCKGCKRECEVNVDMPLIKAEFLAQRADRQGLGVRSRLFAHLPRWLHHAPWLKPLVRWQNSLPLLAGLSGRLLGLTTHRPLPEPAANPFELQDQALESAAVKREGLPEVVLLVDTFSRHFEPGVAHAALQVLHAGGYRVLIARAESADAEPDRPLCCGRTYLAQGLVEEARHEAGRLVRALLPHVQAGRLVVGLEASCVLGLRDDAQALGLGAEVEIVARQTLLFEEFLARESTAKRLHLPLQALPGGESLVHGHCHQKAVGAMKSMRKVLKLVPGHEFRLLDSGCCGMAGTFGLEREHAALSSAMAEQVLLPALRAAPEARVIANGFSCRQQMRAHGDARAQHLAELLRDALASRDGDR</sequence>
<dbReference type="PANTHER" id="PTHR32479:SF19">
    <property type="entry name" value="ANAEROBIC GLYCEROL-3-PHOSPHATE DEHYDROGENASE SUBUNIT C"/>
    <property type="match status" value="1"/>
</dbReference>
<dbReference type="InterPro" id="IPR017896">
    <property type="entry name" value="4Fe4S_Fe-S-bd"/>
</dbReference>
<evidence type="ECO:0000259" key="4">
    <source>
        <dbReference type="Pfam" id="PF13183"/>
    </source>
</evidence>
<accession>A0ABV7T7X7</accession>
<reference evidence="6" key="1">
    <citation type="journal article" date="2019" name="Int. J. Syst. Evol. Microbiol.">
        <title>The Global Catalogue of Microorganisms (GCM) 10K type strain sequencing project: providing services to taxonomists for standard genome sequencing and annotation.</title>
        <authorList>
            <consortium name="The Broad Institute Genomics Platform"/>
            <consortium name="The Broad Institute Genome Sequencing Center for Infectious Disease"/>
            <person name="Wu L."/>
            <person name="Ma J."/>
        </authorList>
    </citation>
    <scope>NUCLEOTIDE SEQUENCE [LARGE SCALE GENOMIC DNA]</scope>
    <source>
        <strain evidence="6">KCTC 42447</strain>
    </source>
</reference>
<evidence type="ECO:0000256" key="1">
    <source>
        <dbReference type="ARBA" id="ARBA00022723"/>
    </source>
</evidence>
<gene>
    <name evidence="5" type="ORF">ACFOMF_16005</name>
</gene>
<dbReference type="EMBL" id="JBHRXZ010000024">
    <property type="protein sequence ID" value="MFC3609280.1"/>
    <property type="molecule type" value="Genomic_DNA"/>
</dbReference>
<dbReference type="PANTHER" id="PTHR32479">
    <property type="entry name" value="GLYCOLATE OXIDASE IRON-SULFUR SUBUNIT"/>
    <property type="match status" value="1"/>
</dbReference>
<dbReference type="Proteomes" id="UP001595630">
    <property type="component" value="Unassembled WGS sequence"/>
</dbReference>
<dbReference type="PROSITE" id="PS00198">
    <property type="entry name" value="4FE4S_FER_1"/>
    <property type="match status" value="1"/>
</dbReference>
<dbReference type="InterPro" id="IPR017900">
    <property type="entry name" value="4Fe4S_Fe_S_CS"/>
</dbReference>
<keyword evidence="3" id="KW-0411">Iron-sulfur</keyword>
<dbReference type="RefSeq" id="WP_386366688.1">
    <property type="nucleotide sequence ID" value="NZ_JBHRXZ010000024.1"/>
</dbReference>
<dbReference type="Pfam" id="PF13183">
    <property type="entry name" value="Fer4_8"/>
    <property type="match status" value="1"/>
</dbReference>